<protein>
    <submittedName>
        <fullName evidence="1">Uncharacterized protein</fullName>
    </submittedName>
</protein>
<dbReference type="Pfam" id="PF17024">
    <property type="entry name" value="DMAP1_like"/>
    <property type="match status" value="1"/>
</dbReference>
<evidence type="ECO:0000313" key="2">
    <source>
        <dbReference type="Proteomes" id="UP000192639"/>
    </source>
</evidence>
<dbReference type="VEuPathDB" id="MicrosporidiaDB:ECANGB1_2318"/>
<dbReference type="InterPro" id="IPR031504">
    <property type="entry name" value="DMAP1-like"/>
</dbReference>
<dbReference type="EMBL" id="LWDP01000090">
    <property type="protein sequence ID" value="ORD93405.1"/>
    <property type="molecule type" value="Genomic_DNA"/>
</dbReference>
<sequence length="121" mass="14995">MSEKLFREYFKELRRVSEYRKNRKKLLNMIFWEYENYNMDKFEDRDAKIYKIISEKKNYPNSFLGSSLGFTKSTMDSRYQEVLNKFRLDKRPQVASPRNCLEFEKLKFLLVKLFEFKKKKK</sequence>
<comment type="caution">
    <text evidence="1">The sequence shown here is derived from an EMBL/GenBank/DDBJ whole genome shotgun (WGS) entry which is preliminary data.</text>
</comment>
<evidence type="ECO:0000313" key="1">
    <source>
        <dbReference type="EMBL" id="ORD93405.1"/>
    </source>
</evidence>
<dbReference type="Proteomes" id="UP000192639">
    <property type="component" value="Unassembled WGS sequence"/>
</dbReference>
<accession>A0A1Y1S5H0</accession>
<proteinExistence type="predicted"/>
<organism evidence="1 2">
    <name type="scientific">Enterospora canceri</name>
    <dbReference type="NCBI Taxonomy" id="1081671"/>
    <lineage>
        <taxon>Eukaryota</taxon>
        <taxon>Fungi</taxon>
        <taxon>Fungi incertae sedis</taxon>
        <taxon>Microsporidia</taxon>
        <taxon>Enterocytozoonidae</taxon>
        <taxon>Enterospora</taxon>
    </lineage>
</organism>
<dbReference type="AlphaFoldDB" id="A0A1Y1S5H0"/>
<keyword evidence="2" id="KW-1185">Reference proteome</keyword>
<reference evidence="1 2" key="1">
    <citation type="journal article" date="2017" name="Environ. Microbiol.">
        <title>Decay of the glycolytic pathway and adaptation to intranuclear parasitism within Enterocytozoonidae microsporidia.</title>
        <authorList>
            <person name="Wiredu Boakye D."/>
            <person name="Jaroenlak P."/>
            <person name="Prachumwat A."/>
            <person name="Williams T.A."/>
            <person name="Bateman K.S."/>
            <person name="Itsathitphaisarn O."/>
            <person name="Sritunyalucksana K."/>
            <person name="Paszkiewicz K.H."/>
            <person name="Moore K.A."/>
            <person name="Stentiford G.D."/>
            <person name="Williams B.A."/>
        </authorList>
    </citation>
    <scope>NUCLEOTIDE SEQUENCE [LARGE SCALE GENOMIC DNA]</scope>
    <source>
        <strain evidence="1 2">GB1</strain>
    </source>
</reference>
<dbReference type="OrthoDB" id="2189046at2759"/>
<name>A0A1Y1S5H0_9MICR</name>
<gene>
    <name evidence="1" type="ORF">ECANGB1_2318</name>
</gene>